<gene>
    <name evidence="1" type="ORF">SBRY_10725</name>
</gene>
<keyword evidence="2" id="KW-1185">Reference proteome</keyword>
<accession>A0A9W4GXF4</accession>
<dbReference type="AlphaFoldDB" id="A0A9W4GXF4"/>
<evidence type="ECO:0000313" key="2">
    <source>
        <dbReference type="Proteomes" id="UP001153328"/>
    </source>
</evidence>
<dbReference type="Proteomes" id="UP001153328">
    <property type="component" value="Unassembled WGS sequence"/>
</dbReference>
<comment type="caution">
    <text evidence="1">The sequence shown here is derived from an EMBL/GenBank/DDBJ whole genome shotgun (WGS) entry which is preliminary data.</text>
</comment>
<dbReference type="EMBL" id="CAJVAX010000001">
    <property type="protein sequence ID" value="CAG7604498.1"/>
    <property type="molecule type" value="Genomic_DNA"/>
</dbReference>
<name>A0A9W4GXF4_9ACTN</name>
<reference evidence="1" key="1">
    <citation type="submission" date="2021-06" db="EMBL/GenBank/DDBJ databases">
        <authorList>
            <person name="Arsene-Ploetze F."/>
        </authorList>
    </citation>
    <scope>NUCLEOTIDE SEQUENCE</scope>
    <source>
        <strain evidence="1">SBRY1</strain>
    </source>
</reference>
<proteinExistence type="predicted"/>
<sequence length="57" mass="6706">MLYIVTVPGIGVRSSSREKSVSPSTRVRSRAFHRTLFRRSLWITFPACRRDLAQWRL</sequence>
<evidence type="ECO:0000313" key="1">
    <source>
        <dbReference type="EMBL" id="CAG7604498.1"/>
    </source>
</evidence>
<organism evidence="1 2">
    <name type="scientific">Actinacidiphila bryophytorum</name>
    <dbReference type="NCBI Taxonomy" id="1436133"/>
    <lineage>
        <taxon>Bacteria</taxon>
        <taxon>Bacillati</taxon>
        <taxon>Actinomycetota</taxon>
        <taxon>Actinomycetes</taxon>
        <taxon>Kitasatosporales</taxon>
        <taxon>Streptomycetaceae</taxon>
        <taxon>Actinacidiphila</taxon>
    </lineage>
</organism>
<protein>
    <submittedName>
        <fullName evidence="1">Uncharacterized protein</fullName>
    </submittedName>
</protein>